<dbReference type="InterPro" id="IPR001478">
    <property type="entry name" value="PDZ"/>
</dbReference>
<keyword evidence="5" id="KW-0732">Signal</keyword>
<gene>
    <name evidence="7" type="primary">htrA_1</name>
    <name evidence="7" type="ORF">BSF38_01704</name>
</gene>
<evidence type="ECO:0000313" key="7">
    <source>
        <dbReference type="EMBL" id="APW60237.1"/>
    </source>
</evidence>
<name>A0A1U7CMT9_9BACT</name>
<dbReference type="GO" id="GO:0004252">
    <property type="term" value="F:serine-type endopeptidase activity"/>
    <property type="evidence" value="ECO:0007669"/>
    <property type="project" value="InterPro"/>
</dbReference>
<evidence type="ECO:0000256" key="4">
    <source>
        <dbReference type="ARBA" id="ARBA00022825"/>
    </source>
</evidence>
<dbReference type="PRINTS" id="PR00834">
    <property type="entry name" value="PROTEASES2C"/>
</dbReference>
<dbReference type="InterPro" id="IPR009003">
    <property type="entry name" value="Peptidase_S1_PA"/>
</dbReference>
<reference evidence="8" key="1">
    <citation type="submission" date="2016-12" db="EMBL/GenBank/DDBJ databases">
        <title>Comparative genomics of four Isosphaeraceae planctomycetes: a common pool of plasmids and glycoside hydrolase genes.</title>
        <authorList>
            <person name="Ivanova A."/>
        </authorList>
    </citation>
    <scope>NUCLEOTIDE SEQUENCE [LARGE SCALE GENOMIC DNA]</scope>
    <source>
        <strain evidence="8">PX4</strain>
    </source>
</reference>
<feature type="chain" id="PRO_5012188610" evidence="5">
    <location>
        <begin position="26"/>
        <end position="531"/>
    </location>
</feature>
<feature type="domain" description="PDZ" evidence="6">
    <location>
        <begin position="409"/>
        <end position="518"/>
    </location>
</feature>
<dbReference type="Pfam" id="PF13365">
    <property type="entry name" value="Trypsin_2"/>
    <property type="match status" value="1"/>
</dbReference>
<dbReference type="Gene3D" id="2.40.10.120">
    <property type="match status" value="1"/>
</dbReference>
<dbReference type="Gene3D" id="2.30.42.10">
    <property type="match status" value="2"/>
</dbReference>
<accession>A0A1U7CMT9</accession>
<dbReference type="RefSeq" id="WP_076344732.1">
    <property type="nucleotide sequence ID" value="NZ_CP019082.1"/>
</dbReference>
<keyword evidence="2 7" id="KW-0645">Protease</keyword>
<dbReference type="KEGG" id="pbor:BSF38_01704"/>
<evidence type="ECO:0000256" key="1">
    <source>
        <dbReference type="ARBA" id="ARBA00010541"/>
    </source>
</evidence>
<dbReference type="SUPFAM" id="SSF50156">
    <property type="entry name" value="PDZ domain-like"/>
    <property type="match status" value="2"/>
</dbReference>
<dbReference type="OrthoDB" id="248175at2"/>
<evidence type="ECO:0000256" key="2">
    <source>
        <dbReference type="ARBA" id="ARBA00022670"/>
    </source>
</evidence>
<proteinExistence type="inferred from homology"/>
<dbReference type="Pfam" id="PF13180">
    <property type="entry name" value="PDZ_2"/>
    <property type="match status" value="1"/>
</dbReference>
<dbReference type="SMART" id="SM00228">
    <property type="entry name" value="PDZ"/>
    <property type="match status" value="2"/>
</dbReference>
<dbReference type="PROSITE" id="PS50106">
    <property type="entry name" value="PDZ"/>
    <property type="match status" value="2"/>
</dbReference>
<dbReference type="PANTHER" id="PTHR22939">
    <property type="entry name" value="SERINE PROTEASE FAMILY S1C HTRA-RELATED"/>
    <property type="match status" value="1"/>
</dbReference>
<evidence type="ECO:0000256" key="3">
    <source>
        <dbReference type="ARBA" id="ARBA00022801"/>
    </source>
</evidence>
<feature type="signal peptide" evidence="5">
    <location>
        <begin position="1"/>
        <end position="25"/>
    </location>
</feature>
<dbReference type="FunFam" id="2.40.10.10:FF:000001">
    <property type="entry name" value="Periplasmic serine protease DegS"/>
    <property type="match status" value="1"/>
</dbReference>
<dbReference type="Pfam" id="PF00595">
    <property type="entry name" value="PDZ"/>
    <property type="match status" value="1"/>
</dbReference>
<dbReference type="PANTHER" id="PTHR22939:SF129">
    <property type="entry name" value="SERINE PROTEASE HTRA2, MITOCHONDRIAL"/>
    <property type="match status" value="1"/>
</dbReference>
<keyword evidence="3" id="KW-0378">Hydrolase</keyword>
<comment type="similarity">
    <text evidence="1">Belongs to the peptidase S1C family.</text>
</comment>
<evidence type="ECO:0000313" key="8">
    <source>
        <dbReference type="Proteomes" id="UP000186309"/>
    </source>
</evidence>
<protein>
    <submittedName>
        <fullName evidence="7">Serine protease HtrA</fullName>
    </submittedName>
</protein>
<dbReference type="EMBL" id="CP019082">
    <property type="protein sequence ID" value="APW60237.1"/>
    <property type="molecule type" value="Genomic_DNA"/>
</dbReference>
<dbReference type="SUPFAM" id="SSF50494">
    <property type="entry name" value="Trypsin-like serine proteases"/>
    <property type="match status" value="1"/>
</dbReference>
<evidence type="ECO:0000256" key="5">
    <source>
        <dbReference type="SAM" id="SignalP"/>
    </source>
</evidence>
<keyword evidence="4" id="KW-0720">Serine protease</keyword>
<dbReference type="GO" id="GO:0006508">
    <property type="term" value="P:proteolysis"/>
    <property type="evidence" value="ECO:0007669"/>
    <property type="project" value="UniProtKB-KW"/>
</dbReference>
<dbReference type="InterPro" id="IPR001940">
    <property type="entry name" value="Peptidase_S1C"/>
</dbReference>
<dbReference type="AlphaFoldDB" id="A0A1U7CMT9"/>
<organism evidence="7 8">
    <name type="scientific">Paludisphaera borealis</name>
    <dbReference type="NCBI Taxonomy" id="1387353"/>
    <lineage>
        <taxon>Bacteria</taxon>
        <taxon>Pseudomonadati</taxon>
        <taxon>Planctomycetota</taxon>
        <taxon>Planctomycetia</taxon>
        <taxon>Isosphaerales</taxon>
        <taxon>Isosphaeraceae</taxon>
        <taxon>Paludisphaera</taxon>
    </lineage>
</organism>
<dbReference type="InterPro" id="IPR036034">
    <property type="entry name" value="PDZ_sf"/>
</dbReference>
<sequence length="531" mass="55653">MRRNPVAWAALVVSTAALLSSSGMLRPMPAAPKTTPESQRTAKALSEAYESVAEFVRPSAVQISVQKKAPKMTGMRNFPFQFPNPGGGNNPHANPSPRDMKDLEEMLKKFFGPDGKPEKQQFGGRGGGGGVGSGFVYDDKGHILTNNHVVENADKITVVFHDGIELPATVVGRDAKSDVAVVKVDNTSYPPLPIGDSAKLKVGDLVMAVGSPFELSQSFTTGIISATERNTVGINEYESFLQTDAAINPGNSGGPLVNMDGQVVGVNSAIVTGSRGMGTGGNDGIGFAIPIDMASNVANQLIKDGKVHRARIGIKLDPLTPVLARQLGLEAGVKGILVGEVVPGGPADKAGLKQGDVIVGYAGEKILSIPTFRLKVASSSAGKSSEVEYFRDGKRQTAAIVPAPAENVVFDVEREQAGDKEEGADAEPVKTAISDFGLEVQALTPELVKGLGLDEKVKGVLVAEVKENSAAEAEGVKAGDVITKVVRDRGVQDLAGVKEFQDLAAKSDEISVYVHSNKGPGRFVTLSKPKK</sequence>
<evidence type="ECO:0000259" key="6">
    <source>
        <dbReference type="PROSITE" id="PS50106"/>
    </source>
</evidence>
<dbReference type="STRING" id="1387353.BSF38_01704"/>
<keyword evidence="8" id="KW-1185">Reference proteome</keyword>
<feature type="domain" description="PDZ" evidence="6">
    <location>
        <begin position="327"/>
        <end position="366"/>
    </location>
</feature>
<dbReference type="Proteomes" id="UP000186309">
    <property type="component" value="Chromosome"/>
</dbReference>